<gene>
    <name evidence="2" type="ORF">K0M31_017138</name>
</gene>
<proteinExistence type="predicted"/>
<dbReference type="AlphaFoldDB" id="A0AA40KEA8"/>
<evidence type="ECO:0000313" key="2">
    <source>
        <dbReference type="EMBL" id="KAK1116921.1"/>
    </source>
</evidence>
<reference evidence="2" key="1">
    <citation type="submission" date="2021-10" db="EMBL/GenBank/DDBJ databases">
        <title>Melipona bicolor Genome sequencing and assembly.</title>
        <authorList>
            <person name="Araujo N.S."/>
            <person name="Arias M.C."/>
        </authorList>
    </citation>
    <scope>NUCLEOTIDE SEQUENCE</scope>
    <source>
        <strain evidence="2">USP_2M_L1-L4_2017</strain>
        <tissue evidence="2">Whole body</tissue>
    </source>
</reference>
<dbReference type="Proteomes" id="UP001177670">
    <property type="component" value="Unassembled WGS sequence"/>
</dbReference>
<keyword evidence="3" id="KW-1185">Reference proteome</keyword>
<organism evidence="2 3">
    <name type="scientific">Melipona bicolor</name>
    <dbReference type="NCBI Taxonomy" id="60889"/>
    <lineage>
        <taxon>Eukaryota</taxon>
        <taxon>Metazoa</taxon>
        <taxon>Ecdysozoa</taxon>
        <taxon>Arthropoda</taxon>
        <taxon>Hexapoda</taxon>
        <taxon>Insecta</taxon>
        <taxon>Pterygota</taxon>
        <taxon>Neoptera</taxon>
        <taxon>Endopterygota</taxon>
        <taxon>Hymenoptera</taxon>
        <taxon>Apocrita</taxon>
        <taxon>Aculeata</taxon>
        <taxon>Apoidea</taxon>
        <taxon>Anthophila</taxon>
        <taxon>Apidae</taxon>
        <taxon>Melipona</taxon>
    </lineage>
</organism>
<protein>
    <submittedName>
        <fullName evidence="2">Uncharacterized protein</fullName>
    </submittedName>
</protein>
<dbReference type="EMBL" id="JAHYIQ010000059">
    <property type="protein sequence ID" value="KAK1116921.1"/>
    <property type="molecule type" value="Genomic_DNA"/>
</dbReference>
<keyword evidence="1" id="KW-0812">Transmembrane</keyword>
<keyword evidence="1" id="KW-0472">Membrane</keyword>
<evidence type="ECO:0000256" key="1">
    <source>
        <dbReference type="SAM" id="Phobius"/>
    </source>
</evidence>
<comment type="caution">
    <text evidence="2">The sequence shown here is derived from an EMBL/GenBank/DDBJ whole genome shotgun (WGS) entry which is preliminary data.</text>
</comment>
<sequence length="249" mass="28381">MVYNAAPINCTWGELIKKNRRANRKFTYPMFGVRGMTSAVTLYWTLVLLFEWLPSALCDTVLGLLGAKKRVFKSVVHELVIKHELSEVFYQNQLSGILNQSQWSRIFSQSQLAGIFIQNQFSGAFIRISYQEFLIRASCQEFPVRIIYQESSVRLSCQELSIKVQSESVGINFQSESMISRHSMRQHLSVFHQNSVILTISQISQLVAEVVSNQNQVESILTALTSTLVRQNQLSPVNPEAIKLLKYAK</sequence>
<name>A0AA40KEA8_9HYME</name>
<accession>A0AA40KEA8</accession>
<evidence type="ECO:0000313" key="3">
    <source>
        <dbReference type="Proteomes" id="UP001177670"/>
    </source>
</evidence>
<keyword evidence="1" id="KW-1133">Transmembrane helix</keyword>
<feature type="transmembrane region" description="Helical" evidence="1">
    <location>
        <begin position="42"/>
        <end position="65"/>
    </location>
</feature>